<organism evidence="9 10">
    <name type="scientific">Williamsoniiplasma lucivorax</name>
    <dbReference type="NCBI Taxonomy" id="209274"/>
    <lineage>
        <taxon>Bacteria</taxon>
        <taxon>Bacillati</taxon>
        <taxon>Mycoplasmatota</taxon>
        <taxon>Mollicutes</taxon>
        <taxon>Entomoplasmatales</taxon>
        <taxon>Williamsoniiplasma</taxon>
    </lineage>
</organism>
<dbReference type="PANTHER" id="PTHR43977">
    <property type="entry name" value="STRUCTURAL MAINTENANCE OF CHROMOSOMES PROTEIN 3"/>
    <property type="match status" value="1"/>
</dbReference>
<feature type="coiled-coil region" evidence="6">
    <location>
        <begin position="675"/>
        <end position="737"/>
    </location>
</feature>
<dbReference type="STRING" id="1399797.GCA_000518285_01978"/>
<comment type="function">
    <text evidence="6">Required for chromosome condensation and partitioning.</text>
</comment>
<evidence type="ECO:0000256" key="7">
    <source>
        <dbReference type="SAM" id="MobiDB-lite"/>
    </source>
</evidence>
<dbReference type="Gene3D" id="3.40.50.300">
    <property type="entry name" value="P-loop containing nucleotide triphosphate hydrolases"/>
    <property type="match status" value="2"/>
</dbReference>
<comment type="domain">
    <text evidence="6">Contains large globular domains required for ATP hydrolysis at each terminus and a third globular domain forming a flexible hinge near the middle of the molecule. These domains are separated by coiled-coil structures.</text>
</comment>
<proteinExistence type="inferred from homology"/>
<accession>A0A2S5R9S4</accession>
<dbReference type="GO" id="GO:0005694">
    <property type="term" value="C:chromosome"/>
    <property type="evidence" value="ECO:0007669"/>
    <property type="project" value="InterPro"/>
</dbReference>
<feature type="region of interest" description="Disordered" evidence="7">
    <location>
        <begin position="309"/>
        <end position="328"/>
    </location>
</feature>
<evidence type="ECO:0000256" key="6">
    <source>
        <dbReference type="HAMAP-Rule" id="MF_01894"/>
    </source>
</evidence>
<comment type="subunit">
    <text evidence="6">Homodimer.</text>
</comment>
<evidence type="ECO:0000259" key="8">
    <source>
        <dbReference type="SMART" id="SM00968"/>
    </source>
</evidence>
<dbReference type="InterPro" id="IPR010935">
    <property type="entry name" value="SMC_hinge"/>
</dbReference>
<evidence type="ECO:0000256" key="4">
    <source>
        <dbReference type="ARBA" id="ARBA00023054"/>
    </source>
</evidence>
<dbReference type="CDD" id="cd03278">
    <property type="entry name" value="ABC_SMC_barmotin"/>
    <property type="match status" value="1"/>
</dbReference>
<dbReference type="PIRSF" id="PIRSF005719">
    <property type="entry name" value="SMC"/>
    <property type="match status" value="1"/>
</dbReference>
<dbReference type="Gene3D" id="6.10.140.1720">
    <property type="match status" value="1"/>
</dbReference>
<evidence type="ECO:0000256" key="3">
    <source>
        <dbReference type="ARBA" id="ARBA00022840"/>
    </source>
</evidence>
<dbReference type="SUPFAM" id="SSF52540">
    <property type="entry name" value="P-loop containing nucleoside triphosphate hydrolases"/>
    <property type="match status" value="1"/>
</dbReference>
<evidence type="ECO:0000256" key="1">
    <source>
        <dbReference type="ARBA" id="ARBA00022490"/>
    </source>
</evidence>
<comment type="subcellular location">
    <subcellularLocation>
        <location evidence="6">Cytoplasm</location>
    </subcellularLocation>
</comment>
<dbReference type="Pfam" id="PF02463">
    <property type="entry name" value="SMC_N"/>
    <property type="match status" value="1"/>
</dbReference>
<evidence type="ECO:0000313" key="10">
    <source>
        <dbReference type="Proteomes" id="UP000237865"/>
    </source>
</evidence>
<dbReference type="InterPro" id="IPR003395">
    <property type="entry name" value="RecF/RecN/SMC_N"/>
</dbReference>
<dbReference type="GO" id="GO:0007062">
    <property type="term" value="P:sister chromatid cohesion"/>
    <property type="evidence" value="ECO:0007669"/>
    <property type="project" value="InterPro"/>
</dbReference>
<feature type="domain" description="SMC hinge" evidence="8">
    <location>
        <begin position="421"/>
        <end position="540"/>
    </location>
</feature>
<keyword evidence="5 6" id="KW-0238">DNA-binding</keyword>
<gene>
    <name evidence="6 9" type="primary">smc</name>
    <name evidence="9" type="ORF">ELUCI_v1c08540</name>
</gene>
<keyword evidence="2 6" id="KW-0547">Nucleotide-binding</keyword>
<evidence type="ECO:0000256" key="2">
    <source>
        <dbReference type="ARBA" id="ARBA00022741"/>
    </source>
</evidence>
<keyword evidence="3 6" id="KW-0067">ATP-binding</keyword>
<dbReference type="EMBL" id="PHNE01000006">
    <property type="protein sequence ID" value="PPE04074.1"/>
    <property type="molecule type" value="Genomic_DNA"/>
</dbReference>
<reference evidence="9 10" key="1">
    <citation type="submission" date="2017-11" db="EMBL/GenBank/DDBJ databases">
        <title>Genome sequence of Entomoplasma lucivorax PIPN-2 (ATCC 49196).</title>
        <authorList>
            <person name="Lo W.-S."/>
            <person name="Gasparich G.E."/>
            <person name="Kuo C.-H."/>
        </authorList>
    </citation>
    <scope>NUCLEOTIDE SEQUENCE [LARGE SCALE GENOMIC DNA]</scope>
    <source>
        <strain evidence="9 10">PIPN-2</strain>
    </source>
</reference>
<keyword evidence="4 6" id="KW-0175">Coiled coil</keyword>
<dbReference type="GO" id="GO:0005737">
    <property type="term" value="C:cytoplasm"/>
    <property type="evidence" value="ECO:0007669"/>
    <property type="project" value="UniProtKB-SubCell"/>
</dbReference>
<comment type="caution">
    <text evidence="9">The sequence shown here is derived from an EMBL/GenBank/DDBJ whole genome shotgun (WGS) entry which is preliminary data.</text>
</comment>
<comment type="similarity">
    <text evidence="6">Belongs to the SMC family.</text>
</comment>
<dbReference type="GO" id="GO:0003677">
    <property type="term" value="F:DNA binding"/>
    <property type="evidence" value="ECO:0007669"/>
    <property type="project" value="UniProtKB-UniRule"/>
</dbReference>
<feature type="binding site" evidence="6">
    <location>
        <begin position="33"/>
        <end position="40"/>
    </location>
    <ligand>
        <name>ATP</name>
        <dbReference type="ChEBI" id="CHEBI:30616"/>
    </ligand>
</feature>
<sequence>MAFLKQIRAHGFKSFADPTVLDFSHDMIGVVGPNGSGKSNITDAIRWALGEQSAKSLRGGSLDDVVFSGSSDRPALDVAQVTLVFDNSNRVFSTIDADVVEVTRKFNKKTRESDFYINDERVKMRDIQDAALETGLTKSSIAIISQGTISTFAEAKPEARREIFDEAAGVAKYKKRKRETTAKLIKTMENLNRLEDILTEIARRLPNLEKQSRKALTYKEKIEELQKYEVAILSRDVKFFKTKIEQLRVQRDDLTEKVKGLSNEINFSEQEFSDMVNETSTSEKSMVELNTKFNDLVQRISDLKVKKNDAENRENNQNKNAHADEIKAKQIKKEFDEKSINLQSEKEKQAQWNNRLTEIREKYDYLSNKFEQLYAEIETIRRNAMRLTVEKQSLEKQQSSNTFGGPYAGSKAVVSHANVIGGVIGTLMSLVQVQEKYQLAISVVAVGTMNSVVMKTTDDVKRAIEFLQKNQAGKATFLPLNALNPSVIQGPQRIAISQQPGFVGFGNDLVNIQEEYRKALDYALGTIIVVNNYDSAVALAKTINYKFNIVTMDGDRILPHGAIMGGNNKNQNIFTQSQRSEHNLEDNAKLIQRYEQSELEKNQEINEIKNERDKARDDINTLESNMRVSVDNFNQLNNQLRGLSEDYRIITGKSLNPNDKAHGGELESIKFAKEIAKLELERDNIQIEINTLSTSKNKYADRQKELNQQNSVKRKELNELKDELAAVTAELNVIHVRNTEALRRLAENYGMTAEAAMAMEEVKFDNEAEVREHILQLTADLRDLGNVNMESIAEYEAEKERHDYYLAQTKEIREAVEKLESIIHDIDIAMETQFKKVVDDVNEALPEAFRRLFGGGTARLIYTEPDNILETGIDIQVNPPGKKISNLNLLSGGEKSLVALSVLFSILKARPLPLVILDEAEAPLDPANVERFAKYIKHFTGETQFIIVTHREGTMENVDVLFGVTMETKGITKIVKIKLIDAKKLVEEEI</sequence>
<evidence type="ECO:0000256" key="5">
    <source>
        <dbReference type="ARBA" id="ARBA00023125"/>
    </source>
</evidence>
<dbReference type="GO" id="GO:0007059">
    <property type="term" value="P:chromosome segregation"/>
    <property type="evidence" value="ECO:0007669"/>
    <property type="project" value="UniProtKB-UniRule"/>
</dbReference>
<protein>
    <recommendedName>
        <fullName evidence="6">Chromosome partition protein Smc</fullName>
    </recommendedName>
</protein>
<dbReference type="InterPro" id="IPR024704">
    <property type="entry name" value="SMC"/>
</dbReference>
<dbReference type="AlphaFoldDB" id="A0A2S5R9S4"/>
<dbReference type="HAMAP" id="MF_01894">
    <property type="entry name" value="Smc_prok"/>
    <property type="match status" value="1"/>
</dbReference>
<dbReference type="GO" id="GO:0016887">
    <property type="term" value="F:ATP hydrolysis activity"/>
    <property type="evidence" value="ECO:0007669"/>
    <property type="project" value="InterPro"/>
</dbReference>
<keyword evidence="10" id="KW-1185">Reference proteome</keyword>
<dbReference type="Gene3D" id="3.30.70.1620">
    <property type="match status" value="1"/>
</dbReference>
<dbReference type="Proteomes" id="UP000237865">
    <property type="component" value="Unassembled WGS sequence"/>
</dbReference>
<feature type="coiled-coil region" evidence="6">
    <location>
        <begin position="587"/>
        <end position="639"/>
    </location>
</feature>
<evidence type="ECO:0000313" key="9">
    <source>
        <dbReference type="EMBL" id="PPE04074.1"/>
    </source>
</evidence>
<dbReference type="InterPro" id="IPR011890">
    <property type="entry name" value="SMC_prok"/>
</dbReference>
<dbReference type="Gene3D" id="1.20.1060.20">
    <property type="match status" value="1"/>
</dbReference>
<keyword evidence="1 6" id="KW-0963">Cytoplasm</keyword>
<dbReference type="SMART" id="SM00968">
    <property type="entry name" value="SMC_hinge"/>
    <property type="match status" value="1"/>
</dbReference>
<dbReference type="GO" id="GO:0005524">
    <property type="term" value="F:ATP binding"/>
    <property type="evidence" value="ECO:0007669"/>
    <property type="project" value="UniProtKB-UniRule"/>
</dbReference>
<dbReference type="Pfam" id="PF06470">
    <property type="entry name" value="SMC_hinge"/>
    <property type="match status" value="1"/>
</dbReference>
<name>A0A2S5R9S4_9MOLU</name>
<dbReference type="SUPFAM" id="SSF75553">
    <property type="entry name" value="Smc hinge domain"/>
    <property type="match status" value="1"/>
</dbReference>
<dbReference type="GO" id="GO:0006260">
    <property type="term" value="P:DNA replication"/>
    <property type="evidence" value="ECO:0007669"/>
    <property type="project" value="UniProtKB-UniRule"/>
</dbReference>
<dbReference type="InterPro" id="IPR036277">
    <property type="entry name" value="SMC_hinge_sf"/>
</dbReference>
<dbReference type="InterPro" id="IPR027417">
    <property type="entry name" value="P-loop_NTPase"/>
</dbReference>
<dbReference type="RefSeq" id="WP_028127036.1">
    <property type="nucleotide sequence ID" value="NZ_PHNE01000006.1"/>
</dbReference>
<dbReference type="GO" id="GO:0030261">
    <property type="term" value="P:chromosome condensation"/>
    <property type="evidence" value="ECO:0007669"/>
    <property type="project" value="InterPro"/>
</dbReference>